<dbReference type="PANTHER" id="PTHR30588">
    <property type="entry name" value="BRANCHED-CHAIN AMINO ACID TRANSPORT SYSTEM 2 CARRIER PROTEIN"/>
    <property type="match status" value="1"/>
</dbReference>
<feature type="transmembrane region" description="Helical" evidence="9">
    <location>
        <begin position="284"/>
        <end position="309"/>
    </location>
</feature>
<keyword evidence="4" id="KW-1003">Cell membrane</keyword>
<dbReference type="InterPro" id="IPR004685">
    <property type="entry name" value="Brnchd-chn_aa_trnsp_Livcs"/>
</dbReference>
<evidence type="ECO:0000256" key="8">
    <source>
        <dbReference type="ARBA" id="ARBA00023136"/>
    </source>
</evidence>
<evidence type="ECO:0000256" key="6">
    <source>
        <dbReference type="ARBA" id="ARBA00022970"/>
    </source>
</evidence>
<feature type="transmembrane region" description="Helical" evidence="9">
    <location>
        <begin position="230"/>
        <end position="252"/>
    </location>
</feature>
<keyword evidence="7 9" id="KW-1133">Transmembrane helix</keyword>
<comment type="subcellular location">
    <subcellularLocation>
        <location evidence="1 9">Cell membrane</location>
        <topology evidence="1 9">Multi-pass membrane protein</topology>
    </subcellularLocation>
</comment>
<keyword evidence="8 9" id="KW-0472">Membrane</keyword>
<evidence type="ECO:0000256" key="4">
    <source>
        <dbReference type="ARBA" id="ARBA00022475"/>
    </source>
</evidence>
<feature type="transmembrane region" description="Helical" evidence="9">
    <location>
        <begin position="121"/>
        <end position="141"/>
    </location>
</feature>
<evidence type="ECO:0000313" key="11">
    <source>
        <dbReference type="Proteomes" id="UP000659496"/>
    </source>
</evidence>
<dbReference type="NCBIfam" id="TIGR00796">
    <property type="entry name" value="livcs"/>
    <property type="match status" value="1"/>
</dbReference>
<feature type="transmembrane region" description="Helical" evidence="9">
    <location>
        <begin position="40"/>
        <end position="67"/>
    </location>
</feature>
<dbReference type="PANTHER" id="PTHR30588:SF8">
    <property type="entry name" value="BRANCHED-CHAIN AMINO ACID PERMEASE BRAB"/>
    <property type="match status" value="1"/>
</dbReference>
<feature type="transmembrane region" description="Helical" evidence="9">
    <location>
        <begin position="9"/>
        <end position="28"/>
    </location>
</feature>
<reference evidence="10 11" key="1">
    <citation type="submission" date="2020-08" db="EMBL/GenBank/DDBJ databases">
        <title>A Genomic Blueprint of the Chicken Gut Microbiome.</title>
        <authorList>
            <person name="Gilroy R."/>
            <person name="Ravi A."/>
            <person name="Getino M."/>
            <person name="Pursley I."/>
            <person name="Horton D.L."/>
            <person name="Alikhan N.-F."/>
            <person name="Baker D."/>
            <person name="Gharbi K."/>
            <person name="Hall N."/>
            <person name="Watson M."/>
            <person name="Adriaenssens E.M."/>
            <person name="Foster-Nyarko E."/>
            <person name="Jarju S."/>
            <person name="Secka A."/>
            <person name="Antonio M."/>
            <person name="Oren A."/>
            <person name="Chaudhuri R."/>
            <person name="La Ragione R.M."/>
            <person name="Hildebrand F."/>
            <person name="Pallen M.J."/>
        </authorList>
    </citation>
    <scope>NUCLEOTIDE SEQUENCE [LARGE SCALE GENOMIC DNA]</scope>
    <source>
        <strain evidence="10 11">Sa3CUA8</strain>
    </source>
</reference>
<evidence type="ECO:0000256" key="2">
    <source>
        <dbReference type="ARBA" id="ARBA00008540"/>
    </source>
</evidence>
<feature type="transmembrane region" description="Helical" evidence="9">
    <location>
        <begin position="197"/>
        <end position="218"/>
    </location>
</feature>
<keyword evidence="3 9" id="KW-0813">Transport</keyword>
<evidence type="ECO:0000256" key="3">
    <source>
        <dbReference type="ARBA" id="ARBA00022448"/>
    </source>
</evidence>
<feature type="transmembrane region" description="Helical" evidence="9">
    <location>
        <begin position="321"/>
        <end position="337"/>
    </location>
</feature>
<keyword evidence="5 9" id="KW-0812">Transmembrane</keyword>
<dbReference type="EMBL" id="JACSQY010000003">
    <property type="protein sequence ID" value="MBD7907802.1"/>
    <property type="molecule type" value="Genomic_DNA"/>
</dbReference>
<comment type="caution">
    <text evidence="10">The sequence shown here is derived from an EMBL/GenBank/DDBJ whole genome shotgun (WGS) entry which is preliminary data.</text>
</comment>
<evidence type="ECO:0000256" key="7">
    <source>
        <dbReference type="ARBA" id="ARBA00022989"/>
    </source>
</evidence>
<dbReference type="Gene3D" id="1.20.1740.10">
    <property type="entry name" value="Amino acid/polyamine transporter I"/>
    <property type="match status" value="1"/>
</dbReference>
<name>A0ABR8PI05_9BACL</name>
<feature type="transmembrane region" description="Helical" evidence="9">
    <location>
        <begin position="373"/>
        <end position="397"/>
    </location>
</feature>
<evidence type="ECO:0000313" key="10">
    <source>
        <dbReference type="EMBL" id="MBD7907802.1"/>
    </source>
</evidence>
<gene>
    <name evidence="10" type="primary">brnQ</name>
    <name evidence="10" type="ORF">H9659_05635</name>
</gene>
<keyword evidence="11" id="KW-1185">Reference proteome</keyword>
<evidence type="ECO:0000256" key="1">
    <source>
        <dbReference type="ARBA" id="ARBA00004651"/>
    </source>
</evidence>
<keyword evidence="6 9" id="KW-0029">Amino-acid transport</keyword>
<dbReference type="RefSeq" id="WP_191688960.1">
    <property type="nucleotide sequence ID" value="NZ_JACSQY010000003.1"/>
</dbReference>
<organism evidence="10 11">
    <name type="scientific">Sporosarcina gallistercoris</name>
    <dbReference type="NCBI Taxonomy" id="2762245"/>
    <lineage>
        <taxon>Bacteria</taxon>
        <taxon>Bacillati</taxon>
        <taxon>Bacillota</taxon>
        <taxon>Bacilli</taxon>
        <taxon>Bacillales</taxon>
        <taxon>Caryophanaceae</taxon>
        <taxon>Sporosarcina</taxon>
    </lineage>
</organism>
<feature type="transmembrane region" description="Helical" evidence="9">
    <location>
        <begin position="79"/>
        <end position="98"/>
    </location>
</feature>
<dbReference type="Pfam" id="PF05525">
    <property type="entry name" value="Branch_AA_trans"/>
    <property type="match status" value="1"/>
</dbReference>
<evidence type="ECO:0000256" key="9">
    <source>
        <dbReference type="RuleBase" id="RU362122"/>
    </source>
</evidence>
<feature type="transmembrane region" description="Helical" evidence="9">
    <location>
        <begin position="153"/>
        <end position="171"/>
    </location>
</feature>
<sequence length="442" mass="46415">MTVLTFKKNFIIGLMLFALFLGAGNIIFPPKLGQLAGSDLAIAMFGFLITGVGLPLLAILAIAHAGGDLRSIADRVHPVFGLVFTMIVYLAIGPFFGIPRTATVSYEIGIIPFLSGGTADAQWPLVIFSILFFAITIGLALNPAKLVDRIGKFLTPILFLVIALLAVKSFVDPIGSIKSPDEGFGTHPFFKSFVEGYLTMDVIAALIFGSVITSAIHAEGVKTSKGLMKSMIIAGSVAAIGLSFVYISLGYIGATSIGSIGLQENGGIVLSLASELLYGSFGPIILAVTILFACLTTSVGLVSACAQFFSQAVPSLSYKKFVVIFAVFSTVVANVGLTQLISLSIPVLLMIYPLAIVLMLLSFVDNAFGRRPVVYVLALFGTALVSIFDGLAGGGIVVEPVANILQHLPLYEQQIGWLLPALVGAGIGYVITLVSPATTSKR</sequence>
<feature type="transmembrane region" description="Helical" evidence="9">
    <location>
        <begin position="417"/>
        <end position="437"/>
    </location>
</feature>
<accession>A0ABR8PI05</accession>
<proteinExistence type="inferred from homology"/>
<comment type="similarity">
    <text evidence="2 9">Belongs to the branched chain amino acid transporter family.</text>
</comment>
<evidence type="ECO:0000256" key="5">
    <source>
        <dbReference type="ARBA" id="ARBA00022692"/>
    </source>
</evidence>
<feature type="transmembrane region" description="Helical" evidence="9">
    <location>
        <begin position="343"/>
        <end position="361"/>
    </location>
</feature>
<comment type="function">
    <text evidence="9">Component of the transport system for branched-chain amino acids.</text>
</comment>
<dbReference type="Proteomes" id="UP000659496">
    <property type="component" value="Unassembled WGS sequence"/>
</dbReference>
<protein>
    <recommendedName>
        <fullName evidence="9">Branched-chain amino acid transport system carrier protein</fullName>
    </recommendedName>
</protein>